<dbReference type="SUPFAM" id="SSF56300">
    <property type="entry name" value="Metallo-dependent phosphatases"/>
    <property type="match status" value="1"/>
</dbReference>
<keyword evidence="1 2" id="KW-0732">Signal</keyword>
<proteinExistence type="predicted"/>
<dbReference type="PANTHER" id="PTHR22953">
    <property type="entry name" value="ACID PHOSPHATASE RELATED"/>
    <property type="match status" value="1"/>
</dbReference>
<evidence type="ECO:0000313" key="5">
    <source>
        <dbReference type="Proteomes" id="UP000297647"/>
    </source>
</evidence>
<dbReference type="InterPro" id="IPR039331">
    <property type="entry name" value="PAPs-like"/>
</dbReference>
<organism evidence="4 5">
    <name type="scientific">Algoriphagus kandeliae</name>
    <dbReference type="NCBI Taxonomy" id="2562278"/>
    <lineage>
        <taxon>Bacteria</taxon>
        <taxon>Pseudomonadati</taxon>
        <taxon>Bacteroidota</taxon>
        <taxon>Cytophagia</taxon>
        <taxon>Cytophagales</taxon>
        <taxon>Cyclobacteriaceae</taxon>
        <taxon>Algoriphagus</taxon>
    </lineage>
</organism>
<sequence length="1494" mass="167010">MKRLYFSFLLLLLYGLLAFQPNSDSEFRVKPYLQVYGAGDYQITFWSTGTSLAEFILLDKNQNPVLTETLIGEEVPEIYYTQIEKSENINGLNQGSWLYPDQTYKFKIVLSNLDRDAAYFYQVKLGNEAFNSGFTTAPDKNNWSSIRFIALSDSETEPLGRVNRRAWYPASINSRPTAFFQPWKEKFGVTLDQGFEISNYILTEKEGYEYNLKTVNSRLPDFLLMPGDLVQGSGYQPAWDEFWRHNAGEYDQGLSKYPIIPALGNWENYGPKNGGYGYNERGEFLPKLGRSRFHAYFETPTEDPLQKHRQSYYRVDYGPITILTLDSSNGTPDQKRSDFPAEQKIKNQELTVLGTDTQENYTLSDYQAAGGNDLSGFGPGTPQYEWLVANLKEAKESGQLIFVQFHHIPFSSGEHGVPINHELATGQGGIPMRVLHPKFEEYGVIAVFAGHDELFERSFVDEDQDGKGVMYYDVGVAGDGMRGEKRNYLKNPLELLNYNPYKKWTADQNSAEQWDQSLSNPVLTDGGKHYGHLEVNVNRIAENGKEYAKIDFSPVYIFPVLDQNYNLQNVERRVYNDEIYLKVLLKSEAFEPVLKDTVQLFLDEGGRAFLSPEAVLKEQPDEDFSFEYSTGIQLNCDAIGEQELIVTSTRQFDGEVFKDTTRLIVLDTIAPYFDAANAIVVFDPTIGRADYSIADFDPVDFLDNCELRGIRVEGPEITCSSFEDPELFFGEFPVRLIAEDASGNQFIRELKVQIFNSVESTKVSLEPSGVLVSGQTIDLVIGDELDYEVVGWFFQSSIPIEGETAKTLTIDQPGVYYAKLLLSTGCIVLSETIEVTEVADSFPEVKASLTLGLDQNGLAELTNDQIFTEWPIAEDIEVSLSQSQFSCQDLGENTVLVTLSKSDGSKKELEILLQVIDKTSPVLEWKSAEYDFDLSKGELSLKVEDFIVSAPTDNCDSEGIQVSLSKTVVTCADIDSERVNYPIDLDVIVTDASGNTSIYPTFALLIFTESQKVSLTAQGPLYEGRTVELRLGEELNFQVIEWRKGSELIPGEKGNSIFVDSPGIYSAVLALENGCWVTSQSVSVELENLPFPTVKEAIQLELNSEGIAVLDYESLFESWPFDTTGLNLELSKSQFSCEDLGENKVQLSITNQDGGEWSFEVAVLLEDKMAPILEAQNIEIDLDVSIGSKSISKDDLILSLKENCSISEITLSKDEFSCEDIGKEIPVILRAVDPSGNVTEVQTQVSINRFEETPVTLSGNLEFCEGEESFLSVQASGNFEVVRWLRNGSVIENQNASSLPLSESGIYQAVIRYEGGCVSESDVVEVKVNQLPKGKIEVNGDILIAPAGVFEYQWFRNGELIPNATESSLQVHLMGEYSVLLTSLAGCQALIEPVTMTIAGLGSRPVFEVKAIRIYPNPARETVKLEFPDDISLEANKMTIYGPDGKNVSSQVYVLNWEIGKVELDIRLLSVGLYWIQLPAENQTLYQGKLIKIH</sequence>
<dbReference type="PANTHER" id="PTHR22953:SF153">
    <property type="entry name" value="PURPLE ACID PHOSPHATASE"/>
    <property type="match status" value="1"/>
</dbReference>
<dbReference type="Gene3D" id="3.60.21.10">
    <property type="match status" value="1"/>
</dbReference>
<dbReference type="InterPro" id="IPR026444">
    <property type="entry name" value="Secre_tail"/>
</dbReference>
<evidence type="ECO:0000313" key="4">
    <source>
        <dbReference type="EMBL" id="TFV97827.1"/>
    </source>
</evidence>
<feature type="domain" description="Secretion system C-terminal sorting" evidence="3">
    <location>
        <begin position="1414"/>
        <end position="1490"/>
    </location>
</feature>
<dbReference type="EMBL" id="SPSB01000001">
    <property type="protein sequence ID" value="TFV97827.1"/>
    <property type="molecule type" value="Genomic_DNA"/>
</dbReference>
<accession>A0A4Y9R013</accession>
<feature type="signal peptide" evidence="2">
    <location>
        <begin position="1"/>
        <end position="18"/>
    </location>
</feature>
<evidence type="ECO:0000256" key="1">
    <source>
        <dbReference type="ARBA" id="ARBA00022729"/>
    </source>
</evidence>
<dbReference type="GO" id="GO:0003993">
    <property type="term" value="F:acid phosphatase activity"/>
    <property type="evidence" value="ECO:0007669"/>
    <property type="project" value="InterPro"/>
</dbReference>
<protein>
    <recommendedName>
        <fullName evidence="3">Secretion system C-terminal sorting domain-containing protein</fullName>
    </recommendedName>
</protein>
<name>A0A4Y9R013_9BACT</name>
<comment type="caution">
    <text evidence="4">The sequence shown here is derived from an EMBL/GenBank/DDBJ whole genome shotgun (WGS) entry which is preliminary data.</text>
</comment>
<dbReference type="RefSeq" id="WP_135071216.1">
    <property type="nucleotide sequence ID" value="NZ_SPSB01000001.1"/>
</dbReference>
<evidence type="ECO:0000256" key="2">
    <source>
        <dbReference type="SAM" id="SignalP"/>
    </source>
</evidence>
<dbReference type="InterPro" id="IPR029052">
    <property type="entry name" value="Metallo-depent_PP-like"/>
</dbReference>
<feature type="chain" id="PRO_5021463430" description="Secretion system C-terminal sorting domain-containing protein" evidence="2">
    <location>
        <begin position="19"/>
        <end position="1494"/>
    </location>
</feature>
<gene>
    <name evidence="4" type="ORF">E4S40_04085</name>
</gene>
<dbReference type="OrthoDB" id="966171at2"/>
<dbReference type="Proteomes" id="UP000297647">
    <property type="component" value="Unassembled WGS sequence"/>
</dbReference>
<evidence type="ECO:0000259" key="3">
    <source>
        <dbReference type="Pfam" id="PF18962"/>
    </source>
</evidence>
<keyword evidence="5" id="KW-1185">Reference proteome</keyword>
<reference evidence="4 5" key="1">
    <citation type="submission" date="2019-03" db="EMBL/GenBank/DDBJ databases">
        <title>Algoriphagus sp. nov, a new strain isolated from root system soil of mangrove plant Kandelia.</title>
        <authorList>
            <person name="Yin Q."/>
            <person name="Wang K."/>
            <person name="Song Z."/>
        </authorList>
    </citation>
    <scope>NUCLEOTIDE SEQUENCE [LARGE SCALE GENOMIC DNA]</scope>
    <source>
        <strain evidence="4 5">XY-J91</strain>
    </source>
</reference>
<dbReference type="Pfam" id="PF18962">
    <property type="entry name" value="Por_Secre_tail"/>
    <property type="match status" value="1"/>
</dbReference>